<dbReference type="EC" id="2.3.1.189" evidence="3"/>
<accession>A0ABX8UA74</accession>
<dbReference type="Gene3D" id="3.40.630.30">
    <property type="match status" value="1"/>
</dbReference>
<feature type="domain" description="N-acetyltransferase" evidence="2">
    <location>
        <begin position="7"/>
        <end position="163"/>
    </location>
</feature>
<protein>
    <submittedName>
        <fullName evidence="3">Mycothiol acetyltransferase</fullName>
        <ecNumber evidence="3">2.3.1.189</ecNumber>
    </submittedName>
</protein>
<evidence type="ECO:0000313" key="3">
    <source>
        <dbReference type="EMBL" id="QYC44672.1"/>
    </source>
</evidence>
<dbReference type="PANTHER" id="PTHR13947">
    <property type="entry name" value="GNAT FAMILY N-ACETYLTRANSFERASE"/>
    <property type="match status" value="1"/>
</dbReference>
<evidence type="ECO:0000313" key="4">
    <source>
        <dbReference type="Proteomes" id="UP000824681"/>
    </source>
</evidence>
<dbReference type="SUPFAM" id="SSF55729">
    <property type="entry name" value="Acyl-CoA N-acyltransferases (Nat)"/>
    <property type="match status" value="1"/>
</dbReference>
<proteinExistence type="predicted"/>
<dbReference type="EMBL" id="CP068985">
    <property type="protein sequence ID" value="QYC44672.1"/>
    <property type="molecule type" value="Genomic_DNA"/>
</dbReference>
<dbReference type="PANTHER" id="PTHR13947:SF37">
    <property type="entry name" value="LD18367P"/>
    <property type="match status" value="1"/>
</dbReference>
<dbReference type="InterPro" id="IPR016181">
    <property type="entry name" value="Acyl_CoA_acyltransferase"/>
</dbReference>
<dbReference type="InterPro" id="IPR050769">
    <property type="entry name" value="NAT_camello-type"/>
</dbReference>
<organism evidence="3 4">
    <name type="scientific">Nonomuraea coxensis DSM 45129</name>
    <dbReference type="NCBI Taxonomy" id="1122611"/>
    <lineage>
        <taxon>Bacteria</taxon>
        <taxon>Bacillati</taxon>
        <taxon>Actinomycetota</taxon>
        <taxon>Actinomycetes</taxon>
        <taxon>Streptosporangiales</taxon>
        <taxon>Streptosporangiaceae</taxon>
        <taxon>Nonomuraea</taxon>
    </lineage>
</organism>
<keyword evidence="4" id="KW-1185">Reference proteome</keyword>
<dbReference type="Proteomes" id="UP000824681">
    <property type="component" value="Chromosome"/>
</dbReference>
<keyword evidence="1 3" id="KW-0808">Transferase</keyword>
<name>A0ABX8UA74_9ACTN</name>
<sequence>MRDTQGVIIKAVSPHDDPIGGALLAVQKAAYAVEAELIGDDRIPPLRESLAELRARDLLWLAAFDGDGDGSGDGGPTGAVAWTESPEELDIDRLVVAPSMARRGIGRALVEAVLARAGGRRVVVSTARGNVPARRLYEGLGFTLLGETEAIPKLWIANYALLG</sequence>
<dbReference type="InterPro" id="IPR000182">
    <property type="entry name" value="GNAT_dom"/>
</dbReference>
<evidence type="ECO:0000259" key="2">
    <source>
        <dbReference type="PROSITE" id="PS51186"/>
    </source>
</evidence>
<reference evidence="3 4" key="1">
    <citation type="journal article" date="2021" name="ACS Chem. Biol.">
        <title>Genomic-Led Discovery of a Novel Glycopeptide Antibiotic by Nonomuraea coxensis DSM 45129.</title>
        <authorList>
            <person name="Yushchuk O."/>
            <person name="Vior N.M."/>
            <person name="Andreo-Vidal A."/>
            <person name="Berini F."/>
            <person name="Ruckert C."/>
            <person name="Busche T."/>
            <person name="Binda E."/>
            <person name="Kalinowski J."/>
            <person name="Truman A.W."/>
            <person name="Marinelli F."/>
        </authorList>
    </citation>
    <scope>NUCLEOTIDE SEQUENCE [LARGE SCALE GENOMIC DNA]</scope>
    <source>
        <strain evidence="3 4">DSM 45129</strain>
    </source>
</reference>
<dbReference type="PROSITE" id="PS51186">
    <property type="entry name" value="GNAT"/>
    <property type="match status" value="1"/>
</dbReference>
<dbReference type="Pfam" id="PF00583">
    <property type="entry name" value="Acetyltransf_1"/>
    <property type="match status" value="1"/>
</dbReference>
<dbReference type="CDD" id="cd04301">
    <property type="entry name" value="NAT_SF"/>
    <property type="match status" value="1"/>
</dbReference>
<evidence type="ECO:0000256" key="1">
    <source>
        <dbReference type="ARBA" id="ARBA00022679"/>
    </source>
</evidence>
<gene>
    <name evidence="3" type="primary">mshD7</name>
    <name evidence="3" type="ORF">Nocox_35565</name>
</gene>
<keyword evidence="3" id="KW-0012">Acyltransferase</keyword>
<dbReference type="GO" id="GO:0035447">
    <property type="term" value="F:mycothiol synthase activity"/>
    <property type="evidence" value="ECO:0007669"/>
    <property type="project" value="UniProtKB-EC"/>
</dbReference>